<dbReference type="InterPro" id="IPR035952">
    <property type="entry name" value="Rhomboid-like_sf"/>
</dbReference>
<reference evidence="7" key="1">
    <citation type="submission" date="2022-04" db="EMBL/GenBank/DDBJ databases">
        <title>Xanthomonas prunicola pv. tritici, a pathogen causing a previously unreported foliar disease of wheat.</title>
        <authorList>
            <person name="Clavijo F."/>
            <person name="Curland R.D."/>
            <person name="Dill-Macky R."/>
            <person name="Pereyra S."/>
            <person name="Roman-Reyna V."/>
            <person name="Siri M.I."/>
        </authorList>
    </citation>
    <scope>NUCLEOTIDE SEQUENCE</scope>
    <source>
        <strain evidence="7">CIX249</strain>
    </source>
</reference>
<keyword evidence="2 5" id="KW-0812">Transmembrane</keyword>
<feature type="transmembrane region" description="Helical" evidence="5">
    <location>
        <begin position="149"/>
        <end position="169"/>
    </location>
</feature>
<dbReference type="RefSeq" id="WP_252162116.1">
    <property type="nucleotide sequence ID" value="NZ_CP094827.1"/>
</dbReference>
<evidence type="ECO:0000313" key="7">
    <source>
        <dbReference type="EMBL" id="UXA64350.1"/>
    </source>
</evidence>
<dbReference type="GO" id="GO:0004252">
    <property type="term" value="F:serine-type endopeptidase activity"/>
    <property type="evidence" value="ECO:0007669"/>
    <property type="project" value="InterPro"/>
</dbReference>
<dbReference type="GO" id="GO:0016020">
    <property type="term" value="C:membrane"/>
    <property type="evidence" value="ECO:0007669"/>
    <property type="project" value="UniProtKB-SubCell"/>
</dbReference>
<feature type="transmembrane region" description="Helical" evidence="5">
    <location>
        <begin position="176"/>
        <end position="196"/>
    </location>
</feature>
<evidence type="ECO:0000313" key="8">
    <source>
        <dbReference type="Proteomes" id="UP001058381"/>
    </source>
</evidence>
<dbReference type="Pfam" id="PF01694">
    <property type="entry name" value="Rhomboid"/>
    <property type="match status" value="1"/>
</dbReference>
<dbReference type="Gene3D" id="1.20.1540.10">
    <property type="entry name" value="Rhomboid-like"/>
    <property type="match status" value="1"/>
</dbReference>
<feature type="domain" description="Peptidase S54 rhomboid" evidence="6">
    <location>
        <begin position="134"/>
        <end position="273"/>
    </location>
</feature>
<evidence type="ECO:0000256" key="3">
    <source>
        <dbReference type="ARBA" id="ARBA00022989"/>
    </source>
</evidence>
<accession>A0A9Q9MW91</accession>
<feature type="transmembrane region" description="Helical" evidence="5">
    <location>
        <begin position="47"/>
        <end position="70"/>
    </location>
</feature>
<protein>
    <submittedName>
        <fullName evidence="7">Rhomboid family intramembrane serine protease</fullName>
    </submittedName>
</protein>
<feature type="transmembrane region" description="Helical" evidence="5">
    <location>
        <begin position="91"/>
        <end position="111"/>
    </location>
</feature>
<dbReference type="InterPro" id="IPR022764">
    <property type="entry name" value="Peptidase_S54_rhomboid_dom"/>
</dbReference>
<evidence type="ECO:0000256" key="5">
    <source>
        <dbReference type="SAM" id="Phobius"/>
    </source>
</evidence>
<comment type="subcellular location">
    <subcellularLocation>
        <location evidence="1">Membrane</location>
        <topology evidence="1">Multi-pass membrane protein</topology>
    </subcellularLocation>
</comment>
<name>A0A9Q9MW91_9XANT</name>
<keyword evidence="7" id="KW-0378">Hydrolase</keyword>
<dbReference type="SUPFAM" id="SSF144091">
    <property type="entry name" value="Rhomboid-like"/>
    <property type="match status" value="1"/>
</dbReference>
<evidence type="ECO:0000256" key="2">
    <source>
        <dbReference type="ARBA" id="ARBA00022692"/>
    </source>
</evidence>
<feature type="transmembrane region" description="Helical" evidence="5">
    <location>
        <begin position="202"/>
        <end position="221"/>
    </location>
</feature>
<keyword evidence="7" id="KW-0645">Protease</keyword>
<dbReference type="AlphaFoldDB" id="A0A9Q9MW91"/>
<keyword evidence="4 5" id="KW-0472">Membrane</keyword>
<proteinExistence type="predicted"/>
<evidence type="ECO:0000256" key="4">
    <source>
        <dbReference type="ARBA" id="ARBA00023136"/>
    </source>
</evidence>
<gene>
    <name evidence="7" type="ORF">M0D43_15495</name>
</gene>
<dbReference type="EMBL" id="CP096142">
    <property type="protein sequence ID" value="UXA64350.1"/>
    <property type="molecule type" value="Genomic_DNA"/>
</dbReference>
<sequence length="292" mass="32371">MLPPICIKSLSERLQQRALRQYLLLLLLMVCMATGFFTASVVMQDAFFAKAGGAIVLLALFVAFQWAVIFRRRVNICEYSRFCAWCYLQPNRQLVAIALLMLAIGGAQFALQAGSGDILSLINQYGLVFERAHDEPWRYLSGPFLHAGLVHWISNVSLLMVIAGLCFAIGRAYAIWLVFLSGVLLPSFILGFLPHWVSSDAFLGMSGGVFALYGWFIGLTIRHRKIFPSALGWMIAYFACATLVVSSLLDPRSSWFVHAAGLLLGSIAGFLVFGLKIDIDQDMHRLQLPGMP</sequence>
<dbReference type="GeneID" id="75152786"/>
<evidence type="ECO:0000256" key="1">
    <source>
        <dbReference type="ARBA" id="ARBA00004141"/>
    </source>
</evidence>
<evidence type="ECO:0000259" key="6">
    <source>
        <dbReference type="Pfam" id="PF01694"/>
    </source>
</evidence>
<organism evidence="7 8">
    <name type="scientific">Xanthomonas prunicola</name>
    <dbReference type="NCBI Taxonomy" id="2053930"/>
    <lineage>
        <taxon>Bacteria</taxon>
        <taxon>Pseudomonadati</taxon>
        <taxon>Pseudomonadota</taxon>
        <taxon>Gammaproteobacteria</taxon>
        <taxon>Lysobacterales</taxon>
        <taxon>Lysobacteraceae</taxon>
        <taxon>Xanthomonas</taxon>
    </lineage>
</organism>
<feature type="transmembrane region" description="Helical" evidence="5">
    <location>
        <begin position="230"/>
        <end position="249"/>
    </location>
</feature>
<dbReference type="Proteomes" id="UP001058381">
    <property type="component" value="Chromosome"/>
</dbReference>
<keyword evidence="3 5" id="KW-1133">Transmembrane helix</keyword>
<feature type="transmembrane region" description="Helical" evidence="5">
    <location>
        <begin position="21"/>
        <end position="41"/>
    </location>
</feature>
<feature type="transmembrane region" description="Helical" evidence="5">
    <location>
        <begin position="255"/>
        <end position="275"/>
    </location>
</feature>
<dbReference type="GO" id="GO:0006508">
    <property type="term" value="P:proteolysis"/>
    <property type="evidence" value="ECO:0007669"/>
    <property type="project" value="UniProtKB-KW"/>
</dbReference>